<accession>A0A5B6WNE0</accession>
<dbReference type="EMBL" id="SMMG02000002">
    <property type="protein sequence ID" value="KAA3483381.1"/>
    <property type="molecule type" value="Genomic_DNA"/>
</dbReference>
<reference evidence="1" key="1">
    <citation type="submission" date="2019-08" db="EMBL/GenBank/DDBJ databases">
        <authorList>
            <person name="Liu F."/>
        </authorList>
    </citation>
    <scope>NUCLEOTIDE SEQUENCE [LARGE SCALE GENOMIC DNA]</scope>
    <source>
        <strain evidence="1">PA1801</strain>
        <tissue evidence="1">Leaf</tissue>
    </source>
</reference>
<name>A0A5B6WNE0_9ROSI</name>
<organism evidence="1 2">
    <name type="scientific">Gossypium australe</name>
    <dbReference type="NCBI Taxonomy" id="47621"/>
    <lineage>
        <taxon>Eukaryota</taxon>
        <taxon>Viridiplantae</taxon>
        <taxon>Streptophyta</taxon>
        <taxon>Embryophyta</taxon>
        <taxon>Tracheophyta</taxon>
        <taxon>Spermatophyta</taxon>
        <taxon>Magnoliopsida</taxon>
        <taxon>eudicotyledons</taxon>
        <taxon>Gunneridae</taxon>
        <taxon>Pentapetalae</taxon>
        <taxon>rosids</taxon>
        <taxon>malvids</taxon>
        <taxon>Malvales</taxon>
        <taxon>Malvaceae</taxon>
        <taxon>Malvoideae</taxon>
        <taxon>Gossypium</taxon>
    </lineage>
</organism>
<keyword evidence="2" id="KW-1185">Reference proteome</keyword>
<protein>
    <submittedName>
        <fullName evidence="1">Uncharacterized protein</fullName>
    </submittedName>
</protein>
<proteinExistence type="predicted"/>
<sequence length="65" mass="7548">MQEGMDDNQKRSTHLIFCVVNRGAWKPIKIVRVLMQYVISEELGYMMVKDLREIFGSSFVASTSY</sequence>
<evidence type="ECO:0000313" key="1">
    <source>
        <dbReference type="EMBL" id="KAA3483381.1"/>
    </source>
</evidence>
<gene>
    <name evidence="1" type="ORF">EPI10_005561</name>
</gene>
<comment type="caution">
    <text evidence="1">The sequence shown here is derived from an EMBL/GenBank/DDBJ whole genome shotgun (WGS) entry which is preliminary data.</text>
</comment>
<dbReference type="AlphaFoldDB" id="A0A5B6WNE0"/>
<evidence type="ECO:0000313" key="2">
    <source>
        <dbReference type="Proteomes" id="UP000325315"/>
    </source>
</evidence>
<dbReference type="Proteomes" id="UP000325315">
    <property type="component" value="Unassembled WGS sequence"/>
</dbReference>